<name>A0ABQ7BQF6_BRACR</name>
<sequence length="309" mass="33005">MDNEALGQNNNYSVSTVCTTSPTLTGFLSLGYRGNGVDLVDDLAPRVEAADDLAPRVEAAPLAQGNGVEAADDLAPRVDAALLAQGNGVEAADDLAPRAEAADDLTPRVDAAPLAQGYGVEAADDLAPRVEAADDLAPRVPLEVAPLSQGNGFDLPDDIFDDIDLGPLMILISELMITFSMILILIFSMMHRLPKIHRLFKMESQKKISISRMKLQMMTLSIWPPLSTKGATKDIVIDAVFDKDEGVVALDGGDSDSDGYLAEDSDLTNAVVNGTQGKISETELKKQSRKLARLNKKLVDETDSDAMKP</sequence>
<protein>
    <submittedName>
        <fullName evidence="2">Uncharacterized protein</fullName>
    </submittedName>
</protein>
<feature type="transmembrane region" description="Helical" evidence="1">
    <location>
        <begin position="168"/>
        <end position="190"/>
    </location>
</feature>
<proteinExistence type="predicted"/>
<organism evidence="2 3">
    <name type="scientific">Brassica cretica</name>
    <name type="common">Mustard</name>
    <dbReference type="NCBI Taxonomy" id="69181"/>
    <lineage>
        <taxon>Eukaryota</taxon>
        <taxon>Viridiplantae</taxon>
        <taxon>Streptophyta</taxon>
        <taxon>Embryophyta</taxon>
        <taxon>Tracheophyta</taxon>
        <taxon>Spermatophyta</taxon>
        <taxon>Magnoliopsida</taxon>
        <taxon>eudicotyledons</taxon>
        <taxon>Gunneridae</taxon>
        <taxon>Pentapetalae</taxon>
        <taxon>rosids</taxon>
        <taxon>malvids</taxon>
        <taxon>Brassicales</taxon>
        <taxon>Brassicaceae</taxon>
        <taxon>Brassiceae</taxon>
        <taxon>Brassica</taxon>
    </lineage>
</organism>
<reference evidence="2 3" key="1">
    <citation type="journal article" date="2020" name="BMC Genomics">
        <title>Intraspecific diversification of the crop wild relative Brassica cretica Lam. using demographic model selection.</title>
        <authorList>
            <person name="Kioukis A."/>
            <person name="Michalopoulou V.A."/>
            <person name="Briers L."/>
            <person name="Pirintsos S."/>
            <person name="Studholme D.J."/>
            <person name="Pavlidis P."/>
            <person name="Sarris P.F."/>
        </authorList>
    </citation>
    <scope>NUCLEOTIDE SEQUENCE [LARGE SCALE GENOMIC DNA]</scope>
    <source>
        <strain evidence="3">cv. PFS-1207/04</strain>
    </source>
</reference>
<gene>
    <name evidence="2" type="ORF">DY000_02036250</name>
</gene>
<keyword evidence="3" id="KW-1185">Reference proteome</keyword>
<evidence type="ECO:0000256" key="1">
    <source>
        <dbReference type="SAM" id="Phobius"/>
    </source>
</evidence>
<evidence type="ECO:0000313" key="2">
    <source>
        <dbReference type="EMBL" id="KAF3534542.1"/>
    </source>
</evidence>
<accession>A0ABQ7BQF6</accession>
<comment type="caution">
    <text evidence="2">The sequence shown here is derived from an EMBL/GenBank/DDBJ whole genome shotgun (WGS) entry which is preliminary data.</text>
</comment>
<evidence type="ECO:0000313" key="3">
    <source>
        <dbReference type="Proteomes" id="UP000266723"/>
    </source>
</evidence>
<keyword evidence="1" id="KW-0472">Membrane</keyword>
<keyword evidence="1" id="KW-1133">Transmembrane helix</keyword>
<dbReference type="Proteomes" id="UP000266723">
    <property type="component" value="Unassembled WGS sequence"/>
</dbReference>
<keyword evidence="1" id="KW-0812">Transmembrane</keyword>
<dbReference type="EMBL" id="QGKV02001507">
    <property type="protein sequence ID" value="KAF3534542.1"/>
    <property type="molecule type" value="Genomic_DNA"/>
</dbReference>